<comment type="caution">
    <text evidence="2">The sequence shown here is derived from an EMBL/GenBank/DDBJ whole genome shotgun (WGS) entry which is preliminary data.</text>
</comment>
<evidence type="ECO:0000256" key="1">
    <source>
        <dbReference type="SAM" id="MobiDB-lite"/>
    </source>
</evidence>
<feature type="region of interest" description="Disordered" evidence="1">
    <location>
        <begin position="29"/>
        <end position="79"/>
    </location>
</feature>
<name>A0AAD7WR00_9TELE</name>
<proteinExistence type="predicted"/>
<gene>
    <name evidence="2" type="ORF">AAFF_G00304420</name>
</gene>
<dbReference type="EMBL" id="JAINUG010000044">
    <property type="protein sequence ID" value="KAJ8406211.1"/>
    <property type="molecule type" value="Genomic_DNA"/>
</dbReference>
<organism evidence="2 3">
    <name type="scientific">Aldrovandia affinis</name>
    <dbReference type="NCBI Taxonomy" id="143900"/>
    <lineage>
        <taxon>Eukaryota</taxon>
        <taxon>Metazoa</taxon>
        <taxon>Chordata</taxon>
        <taxon>Craniata</taxon>
        <taxon>Vertebrata</taxon>
        <taxon>Euteleostomi</taxon>
        <taxon>Actinopterygii</taxon>
        <taxon>Neopterygii</taxon>
        <taxon>Teleostei</taxon>
        <taxon>Notacanthiformes</taxon>
        <taxon>Halosauridae</taxon>
        <taxon>Aldrovandia</taxon>
    </lineage>
</organism>
<evidence type="ECO:0000313" key="2">
    <source>
        <dbReference type="EMBL" id="KAJ8406211.1"/>
    </source>
</evidence>
<dbReference type="Proteomes" id="UP001221898">
    <property type="component" value="Unassembled WGS sequence"/>
</dbReference>
<reference evidence="2" key="1">
    <citation type="journal article" date="2023" name="Science">
        <title>Genome structures resolve the early diversification of teleost fishes.</title>
        <authorList>
            <person name="Parey E."/>
            <person name="Louis A."/>
            <person name="Montfort J."/>
            <person name="Bouchez O."/>
            <person name="Roques C."/>
            <person name="Iampietro C."/>
            <person name="Lluch J."/>
            <person name="Castinel A."/>
            <person name="Donnadieu C."/>
            <person name="Desvignes T."/>
            <person name="Floi Bucao C."/>
            <person name="Jouanno E."/>
            <person name="Wen M."/>
            <person name="Mejri S."/>
            <person name="Dirks R."/>
            <person name="Jansen H."/>
            <person name="Henkel C."/>
            <person name="Chen W.J."/>
            <person name="Zahm M."/>
            <person name="Cabau C."/>
            <person name="Klopp C."/>
            <person name="Thompson A.W."/>
            <person name="Robinson-Rechavi M."/>
            <person name="Braasch I."/>
            <person name="Lecointre G."/>
            <person name="Bobe J."/>
            <person name="Postlethwait J.H."/>
            <person name="Berthelot C."/>
            <person name="Roest Crollius H."/>
            <person name="Guiguen Y."/>
        </authorList>
    </citation>
    <scope>NUCLEOTIDE SEQUENCE</scope>
    <source>
        <strain evidence="2">NC1722</strain>
    </source>
</reference>
<accession>A0AAD7WR00</accession>
<feature type="region of interest" description="Disordered" evidence="1">
    <location>
        <begin position="126"/>
        <end position="161"/>
    </location>
</feature>
<evidence type="ECO:0000313" key="3">
    <source>
        <dbReference type="Proteomes" id="UP001221898"/>
    </source>
</evidence>
<feature type="compositionally biased region" description="Polar residues" evidence="1">
    <location>
        <begin position="142"/>
        <end position="161"/>
    </location>
</feature>
<keyword evidence="3" id="KW-1185">Reference proteome</keyword>
<dbReference type="AlphaFoldDB" id="A0AAD7WR00"/>
<sequence length="161" mass="16985">MYGDVTGSLLRPPSVPPWPEGEAAAMFFSHGSSPPLWGQTDGRLISPLDPSANEQTARGESPAPPPSGSTSADPSDCDDTFITETKLTKCWASPPRYSDIFLIVCTVLVSFKKANTKARGLNPSVDIKDRSLVGQAHECASRNGTSPAEPTGRTENSSPGP</sequence>
<protein>
    <submittedName>
        <fullName evidence="2">Uncharacterized protein</fullName>
    </submittedName>
</protein>